<evidence type="ECO:0000313" key="10">
    <source>
        <dbReference type="Proteomes" id="UP000473826"/>
    </source>
</evidence>
<comment type="function">
    <text evidence="6">The GINS complex plays an essential role in the initiation of DNA replication.</text>
</comment>
<dbReference type="CDD" id="cd11711">
    <property type="entry name" value="GINS_A_Sld5"/>
    <property type="match status" value="1"/>
</dbReference>
<evidence type="ECO:0000259" key="8">
    <source>
        <dbReference type="Pfam" id="PF16922"/>
    </source>
</evidence>
<gene>
    <name evidence="9" type="ORF">VHUM_00449</name>
</gene>
<organism evidence="9 10">
    <name type="scientific">Vanrija humicola</name>
    <name type="common">Yeast</name>
    <name type="synonym">Cryptococcus humicola</name>
    <dbReference type="NCBI Taxonomy" id="5417"/>
    <lineage>
        <taxon>Eukaryota</taxon>
        <taxon>Fungi</taxon>
        <taxon>Dikarya</taxon>
        <taxon>Basidiomycota</taxon>
        <taxon>Agaricomycotina</taxon>
        <taxon>Tremellomycetes</taxon>
        <taxon>Trichosporonales</taxon>
        <taxon>Trichosporonaceae</taxon>
        <taxon>Vanrija</taxon>
    </lineage>
</organism>
<dbReference type="Pfam" id="PF05916">
    <property type="entry name" value="Sld5"/>
    <property type="match status" value="1"/>
</dbReference>
<dbReference type="Gene3D" id="1.20.58.1030">
    <property type="match status" value="1"/>
</dbReference>
<name>A0A7D8ZBF9_VANHU</name>
<evidence type="ECO:0000256" key="1">
    <source>
        <dbReference type="ARBA" id="ARBA00004123"/>
    </source>
</evidence>
<keyword evidence="10" id="KW-1185">Reference proteome</keyword>
<dbReference type="PANTHER" id="PTHR21206">
    <property type="entry name" value="SLD5 PROTEIN"/>
    <property type="match status" value="1"/>
</dbReference>
<dbReference type="Proteomes" id="UP000473826">
    <property type="component" value="Unassembled WGS sequence"/>
</dbReference>
<dbReference type="Pfam" id="PF16922">
    <property type="entry name" value="SLD5_C"/>
    <property type="match status" value="1"/>
</dbReference>
<keyword evidence="4 6" id="KW-0235">DNA replication</keyword>
<evidence type="ECO:0000256" key="4">
    <source>
        <dbReference type="ARBA" id="ARBA00022705"/>
    </source>
</evidence>
<evidence type="ECO:0000313" key="9">
    <source>
        <dbReference type="EMBL" id="TXT15946.1"/>
    </source>
</evidence>
<keyword evidence="5 6" id="KW-0539">Nucleus</keyword>
<evidence type="ECO:0000256" key="3">
    <source>
        <dbReference type="ARBA" id="ARBA00014804"/>
    </source>
</evidence>
<comment type="caution">
    <text evidence="9">The sequence shown here is derived from an EMBL/GenBank/DDBJ whole genome shotgun (WGS) entry which is preliminary data.</text>
</comment>
<dbReference type="GO" id="GO:0000727">
    <property type="term" value="P:double-strand break repair via break-induced replication"/>
    <property type="evidence" value="ECO:0007669"/>
    <property type="project" value="TreeGrafter"/>
</dbReference>
<dbReference type="SUPFAM" id="SSF158573">
    <property type="entry name" value="GINS helical bundle-like"/>
    <property type="match status" value="1"/>
</dbReference>
<reference evidence="9 10" key="1">
    <citation type="journal article" date="2019" name="PLoS Genet.">
        <title>Convergent evolution of linked mating-type loci in basidiomycete fungi.</title>
        <authorList>
            <person name="Sun S."/>
            <person name="Coelho M.A."/>
            <person name="Heitman J."/>
            <person name="Nowrousian M."/>
        </authorList>
    </citation>
    <scope>NUCLEOTIDE SEQUENCE [LARGE SCALE GENOMIC DNA]</scope>
    <source>
        <strain evidence="9 10">CBS 4282</strain>
    </source>
</reference>
<evidence type="ECO:0000259" key="7">
    <source>
        <dbReference type="Pfam" id="PF05916"/>
    </source>
</evidence>
<dbReference type="PIRSF" id="PIRSF007764">
    <property type="entry name" value="Sld5"/>
    <property type="match status" value="1"/>
</dbReference>
<sequence length="238" mass="26951">MDLEGEGYPGAGAAVPESDPYAVFSASELAPPPDEESLDDVRRLARCWVRERGTPGLLRWEGDLLDSLLDRLEQQQAMLDTLRADPQTNEEEHFRLQLVQTEMERGKYLVRSYVRVRLHKIEKFAQHIVSTPALHALFSGAELAHAHKYAELVSQHFSHSVLDSLPEWLRRTDETYADGVSMVPKPNTDTPVLVLCRKDCGEVTLEHGDTAYLAEGTTHLVRYHLVERWIALGWAEVL</sequence>
<dbReference type="InterPro" id="IPR038749">
    <property type="entry name" value="Sld5_GINS_A"/>
</dbReference>
<dbReference type="InterPro" id="IPR036224">
    <property type="entry name" value="GINS_bundle-like_dom_sf"/>
</dbReference>
<dbReference type="EMBL" id="QKWK01000001">
    <property type="protein sequence ID" value="TXT15946.1"/>
    <property type="molecule type" value="Genomic_DNA"/>
</dbReference>
<dbReference type="GO" id="GO:0000811">
    <property type="term" value="C:GINS complex"/>
    <property type="evidence" value="ECO:0007669"/>
    <property type="project" value="UniProtKB-UniRule"/>
</dbReference>
<dbReference type="CDD" id="cd21692">
    <property type="entry name" value="GINS_B_Sld5"/>
    <property type="match status" value="1"/>
</dbReference>
<proteinExistence type="inferred from homology"/>
<dbReference type="GO" id="GO:0006261">
    <property type="term" value="P:DNA-templated DNA replication"/>
    <property type="evidence" value="ECO:0007669"/>
    <property type="project" value="InterPro"/>
</dbReference>
<dbReference type="AlphaFoldDB" id="A0A7D8ZBF9"/>
<comment type="subcellular location">
    <subcellularLocation>
        <location evidence="1 6">Nucleus</location>
    </subcellularLocation>
</comment>
<dbReference type="InterPro" id="IPR031633">
    <property type="entry name" value="SLD5_C"/>
</dbReference>
<comment type="similarity">
    <text evidence="2 6">Belongs to the GINS4/SLD5 family.</text>
</comment>
<protein>
    <recommendedName>
        <fullName evidence="3 6">DNA replication complex GINS protein SLD5</fullName>
    </recommendedName>
</protein>
<dbReference type="PANTHER" id="PTHR21206:SF0">
    <property type="entry name" value="DNA REPLICATION COMPLEX GINS PROTEIN SLD5"/>
    <property type="match status" value="1"/>
</dbReference>
<dbReference type="OrthoDB" id="338231at2759"/>
<accession>A0A7D8ZBF9</accession>
<dbReference type="InterPro" id="IPR021151">
    <property type="entry name" value="GINS_A"/>
</dbReference>
<dbReference type="InterPro" id="IPR008591">
    <property type="entry name" value="GINS_Sld5"/>
</dbReference>
<evidence type="ECO:0000256" key="5">
    <source>
        <dbReference type="ARBA" id="ARBA00023242"/>
    </source>
</evidence>
<evidence type="ECO:0000256" key="6">
    <source>
        <dbReference type="PIRNR" id="PIRNR007764"/>
    </source>
</evidence>
<feature type="domain" description="DNA replication complex GINS protein SLD5 C-terminal" evidence="8">
    <location>
        <begin position="186"/>
        <end position="236"/>
    </location>
</feature>
<feature type="domain" description="GINS subunit" evidence="7">
    <location>
        <begin position="76"/>
        <end position="158"/>
    </location>
</feature>
<evidence type="ECO:0000256" key="2">
    <source>
        <dbReference type="ARBA" id="ARBA00008187"/>
    </source>
</evidence>